<proteinExistence type="predicted"/>
<dbReference type="InterPro" id="IPR021973">
    <property type="entry name" value="SprA-related"/>
</dbReference>
<feature type="compositionally biased region" description="Basic and acidic residues" evidence="1">
    <location>
        <begin position="146"/>
        <end position="170"/>
    </location>
</feature>
<dbReference type="Proteomes" id="UP000326354">
    <property type="component" value="Chromosome"/>
</dbReference>
<evidence type="ECO:0000256" key="1">
    <source>
        <dbReference type="SAM" id="MobiDB-lite"/>
    </source>
</evidence>
<dbReference type="Pfam" id="PF12118">
    <property type="entry name" value="SprA-related"/>
    <property type="match status" value="1"/>
</dbReference>
<sequence>MNIGGNFNHGIEIPRSPPKQTSLSDLKEETGKLASEKKLEMKPISEMNMSEKRKLEKLKLRDQEVRTHEQAHVAAGGKYIKSAIHYDYQVGPDGRKYAVGGNVKIDSQPVPNQPQETIAKMQVVRKAALAPAQPSSADHQVAQKASSEEAKARQELAQKKLEEQATEKYSFHQQQGESDSQDNFSIVV</sequence>
<reference evidence="2 3" key="1">
    <citation type="submission" date="2019-08" db="EMBL/GenBank/DDBJ databases">
        <title>Complete genome sequence of Candidatus Uab amorphum.</title>
        <authorList>
            <person name="Shiratori T."/>
            <person name="Suzuki S."/>
            <person name="Kakizawa Y."/>
            <person name="Ishida K."/>
        </authorList>
    </citation>
    <scope>NUCLEOTIDE SEQUENCE [LARGE SCALE GENOMIC DNA]</scope>
    <source>
        <strain evidence="2 3">SRT547</strain>
    </source>
</reference>
<evidence type="ECO:0008006" key="4">
    <source>
        <dbReference type="Google" id="ProtNLM"/>
    </source>
</evidence>
<organism evidence="2 3">
    <name type="scientific">Uabimicrobium amorphum</name>
    <dbReference type="NCBI Taxonomy" id="2596890"/>
    <lineage>
        <taxon>Bacteria</taxon>
        <taxon>Pseudomonadati</taxon>
        <taxon>Planctomycetota</taxon>
        <taxon>Candidatus Uabimicrobiia</taxon>
        <taxon>Candidatus Uabimicrobiales</taxon>
        <taxon>Candidatus Uabimicrobiaceae</taxon>
        <taxon>Candidatus Uabimicrobium</taxon>
    </lineage>
</organism>
<keyword evidence="3" id="KW-1185">Reference proteome</keyword>
<feature type="region of interest" description="Disordered" evidence="1">
    <location>
        <begin position="129"/>
        <end position="188"/>
    </location>
</feature>
<dbReference type="RefSeq" id="WP_173013473.1">
    <property type="nucleotide sequence ID" value="NZ_AP019860.1"/>
</dbReference>
<dbReference type="AlphaFoldDB" id="A0A5S9IQV5"/>
<accession>A0A5S9IQV5</accession>
<protein>
    <recommendedName>
        <fullName evidence="4">SprA-related family protein</fullName>
    </recommendedName>
</protein>
<gene>
    <name evidence="2" type="ORF">UABAM_04293</name>
</gene>
<name>A0A5S9IQV5_UABAM</name>
<feature type="region of interest" description="Disordered" evidence="1">
    <location>
        <begin position="1"/>
        <end position="33"/>
    </location>
</feature>
<evidence type="ECO:0000313" key="3">
    <source>
        <dbReference type="Proteomes" id="UP000326354"/>
    </source>
</evidence>
<dbReference type="EMBL" id="AP019860">
    <property type="protein sequence ID" value="BBM85911.1"/>
    <property type="molecule type" value="Genomic_DNA"/>
</dbReference>
<evidence type="ECO:0000313" key="2">
    <source>
        <dbReference type="EMBL" id="BBM85911.1"/>
    </source>
</evidence>
<feature type="compositionally biased region" description="Polar residues" evidence="1">
    <location>
        <begin position="171"/>
        <end position="188"/>
    </location>
</feature>
<dbReference type="KEGG" id="uam:UABAM_04293"/>